<comment type="subcellular location">
    <subcellularLocation>
        <location evidence="1">Membrane</location>
    </subcellularLocation>
</comment>
<dbReference type="EMBL" id="JAXUIC010000002">
    <property type="protein sequence ID" value="KAK4604831.1"/>
    <property type="molecule type" value="Genomic_DNA"/>
</dbReference>
<dbReference type="GO" id="GO:0016020">
    <property type="term" value="C:membrane"/>
    <property type="evidence" value="ECO:0007669"/>
    <property type="project" value="UniProtKB-SubCell"/>
</dbReference>
<dbReference type="PANTHER" id="PTHR31422:SF1">
    <property type="entry name" value="GTD-BINDING DOMAIN-CONTAINING PROTEIN"/>
    <property type="match status" value="1"/>
</dbReference>
<keyword evidence="8" id="KW-1185">Reference proteome</keyword>
<sequence>MTESGLCSAMPETDIIGLKETLQSQQNLLQKLYNELDEEREASATSASEALSMILRLQGEKAVVQMEANQYKRLAEEKMSHAENSLYVFEDLIYQKEMEISSLEFQVQAYRCRLLSMGCNDLGDYECKFPENLVLQRSDSCKVETGANSNLRRLQSLPPIQLKEYYQKKSNLEKERSVIPMSDWSPRIGKQNTDQNVKVPNLDLEKNSGSPIVGTSDSYWEQIKKLDDRVKDISGDKVSGRENSFNLKGKYSPRSLLPQVSIEKQNTDQNVKFQNLDLEKNSGSPIVGTSDSYWEQIKKLDDRVKDISGDKVSGRENSFNLKEKYSPRSLLPQVSIEKFHGTNKGESFTNFEKIKLRENIQEREAIGNSSCTSSVQDIFEVPQSTENHNAYKIQKKEQSKLVLEGENRPGKPDLVPEDSSRLHITDATDKIKKMLPFANYDNKISKARDGLSDDCNAALVQPTIGAVESQAMLQLLCHRIERLEGNRNYIRQEITEEGEGQLKLLKEIQDQLNVIQTELRSLRTKKSPPQDDQPLHFLSEALLHFWL</sequence>
<dbReference type="InterPro" id="IPR007656">
    <property type="entry name" value="GTD-bd"/>
</dbReference>
<evidence type="ECO:0000259" key="6">
    <source>
        <dbReference type="PROSITE" id="PS51775"/>
    </source>
</evidence>
<dbReference type="GO" id="GO:0080115">
    <property type="term" value="F:myosin XI tail binding"/>
    <property type="evidence" value="ECO:0007669"/>
    <property type="project" value="UniProtKB-ARBA"/>
</dbReference>
<proteinExistence type="predicted"/>
<accession>A0AAN7G3C4</accession>
<dbReference type="EMBL" id="JAXUIC010000002">
    <property type="protein sequence ID" value="KAK4604830.1"/>
    <property type="molecule type" value="Genomic_DNA"/>
</dbReference>
<evidence type="ECO:0000256" key="3">
    <source>
        <dbReference type="ARBA" id="ARBA00022989"/>
    </source>
</evidence>
<gene>
    <name evidence="7" type="ORF">RGQ29_013051</name>
</gene>
<keyword evidence="3" id="KW-1133">Transmembrane helix</keyword>
<dbReference type="PANTHER" id="PTHR31422">
    <property type="entry name" value="BNAANNG28530D PROTEIN"/>
    <property type="match status" value="1"/>
</dbReference>
<reference evidence="7 8" key="1">
    <citation type="journal article" date="2023" name="G3 (Bethesda)">
        <title>A haplotype-resolved chromosome-scale genome for Quercus rubra L. provides insights into the genetics of adaptive traits for red oak species.</title>
        <authorList>
            <person name="Kapoor B."/>
            <person name="Jenkins J."/>
            <person name="Schmutz J."/>
            <person name="Zhebentyayeva T."/>
            <person name="Kuelheim C."/>
            <person name="Coggeshall M."/>
            <person name="Heim C."/>
            <person name="Lasky J.R."/>
            <person name="Leites L."/>
            <person name="Islam-Faridi N."/>
            <person name="Romero-Severson J."/>
            <person name="DeLeo V.L."/>
            <person name="Lucas S.M."/>
            <person name="Lazic D."/>
            <person name="Gailing O."/>
            <person name="Carlson J."/>
            <person name="Staton M."/>
        </authorList>
    </citation>
    <scope>NUCLEOTIDE SEQUENCE [LARGE SCALE GENOMIC DNA]</scope>
    <source>
        <strain evidence="7">Pseudo-F2</strain>
    </source>
</reference>
<protein>
    <recommendedName>
        <fullName evidence="6">GTD-binding domain-containing protein</fullName>
    </recommendedName>
</protein>
<evidence type="ECO:0000313" key="8">
    <source>
        <dbReference type="Proteomes" id="UP001324115"/>
    </source>
</evidence>
<dbReference type="PROSITE" id="PS51775">
    <property type="entry name" value="GTD_BINDING"/>
    <property type="match status" value="1"/>
</dbReference>
<evidence type="ECO:0000256" key="1">
    <source>
        <dbReference type="ARBA" id="ARBA00004370"/>
    </source>
</evidence>
<evidence type="ECO:0000256" key="5">
    <source>
        <dbReference type="SAM" id="Coils"/>
    </source>
</evidence>
<feature type="coiled-coil region" evidence="5">
    <location>
        <begin position="15"/>
        <end position="42"/>
    </location>
</feature>
<dbReference type="AlphaFoldDB" id="A0AAN7G3C4"/>
<evidence type="ECO:0000256" key="4">
    <source>
        <dbReference type="ARBA" id="ARBA00023136"/>
    </source>
</evidence>
<dbReference type="Proteomes" id="UP001324115">
    <property type="component" value="Unassembled WGS sequence"/>
</dbReference>
<comment type="caution">
    <text evidence="7">The sequence shown here is derived from an EMBL/GenBank/DDBJ whole genome shotgun (WGS) entry which is preliminary data.</text>
</comment>
<evidence type="ECO:0000256" key="2">
    <source>
        <dbReference type="ARBA" id="ARBA00022692"/>
    </source>
</evidence>
<name>A0AAN7G3C4_QUERU</name>
<evidence type="ECO:0000313" key="7">
    <source>
        <dbReference type="EMBL" id="KAK4604830.1"/>
    </source>
</evidence>
<organism evidence="7 8">
    <name type="scientific">Quercus rubra</name>
    <name type="common">Northern red oak</name>
    <name type="synonym">Quercus borealis</name>
    <dbReference type="NCBI Taxonomy" id="3512"/>
    <lineage>
        <taxon>Eukaryota</taxon>
        <taxon>Viridiplantae</taxon>
        <taxon>Streptophyta</taxon>
        <taxon>Embryophyta</taxon>
        <taxon>Tracheophyta</taxon>
        <taxon>Spermatophyta</taxon>
        <taxon>Magnoliopsida</taxon>
        <taxon>eudicotyledons</taxon>
        <taxon>Gunneridae</taxon>
        <taxon>Pentapetalae</taxon>
        <taxon>rosids</taxon>
        <taxon>fabids</taxon>
        <taxon>Fagales</taxon>
        <taxon>Fagaceae</taxon>
        <taxon>Quercus</taxon>
    </lineage>
</organism>
<keyword evidence="5" id="KW-0175">Coiled coil</keyword>
<keyword evidence="4" id="KW-0472">Membrane</keyword>
<keyword evidence="2" id="KW-0812">Transmembrane</keyword>
<feature type="domain" description="GTD-binding" evidence="6">
    <location>
        <begin position="13"/>
        <end position="111"/>
    </location>
</feature>
<dbReference type="Pfam" id="PF04576">
    <property type="entry name" value="Zein-binding"/>
    <property type="match status" value="1"/>
</dbReference>